<dbReference type="Proteomes" id="UP000254220">
    <property type="component" value="Unassembled WGS sequence"/>
</dbReference>
<evidence type="ECO:0000313" key="1">
    <source>
        <dbReference type="EMBL" id="SUI03970.1"/>
    </source>
</evidence>
<protein>
    <submittedName>
        <fullName evidence="1">Uncharacterized protein</fullName>
    </submittedName>
</protein>
<evidence type="ECO:0000313" key="2">
    <source>
        <dbReference type="Proteomes" id="UP000254220"/>
    </source>
</evidence>
<proteinExistence type="predicted"/>
<name>A0A379XVK7_SALER</name>
<gene>
    <name evidence="1" type="ORF">NCTC12420_03795</name>
</gene>
<sequence length="56" mass="6551">MNSIYHSNHSAIPYWVTITEATKTINQQQGMNITDSDIWRYALYGHLTLSVYFSLR</sequence>
<organism evidence="1 2">
    <name type="scientific">Salmonella enterica subsp. indica</name>
    <dbReference type="NCBI Taxonomy" id="59207"/>
    <lineage>
        <taxon>Bacteria</taxon>
        <taxon>Pseudomonadati</taxon>
        <taxon>Pseudomonadota</taxon>
        <taxon>Gammaproteobacteria</taxon>
        <taxon>Enterobacterales</taxon>
        <taxon>Enterobacteriaceae</taxon>
        <taxon>Salmonella</taxon>
    </lineage>
</organism>
<accession>A0A379XVK7</accession>
<reference evidence="1 2" key="1">
    <citation type="submission" date="2018-06" db="EMBL/GenBank/DDBJ databases">
        <authorList>
            <consortium name="Pathogen Informatics"/>
            <person name="Doyle S."/>
        </authorList>
    </citation>
    <scope>NUCLEOTIDE SEQUENCE [LARGE SCALE GENOMIC DNA]</scope>
    <source>
        <strain evidence="1 2">NCTC12420</strain>
    </source>
</reference>
<dbReference type="EMBL" id="UGYB01000001">
    <property type="protein sequence ID" value="SUI03970.1"/>
    <property type="molecule type" value="Genomic_DNA"/>
</dbReference>
<dbReference type="AlphaFoldDB" id="A0A379XVK7"/>